<dbReference type="Pfam" id="PF00271">
    <property type="entry name" value="Helicase_C"/>
    <property type="match status" value="1"/>
</dbReference>
<dbReference type="Gene3D" id="3.40.50.10810">
    <property type="entry name" value="Tandem AAA-ATPase domain"/>
    <property type="match status" value="1"/>
</dbReference>
<dbReference type="EMBL" id="AP014704">
    <property type="protein sequence ID" value="BAQ45809.1"/>
    <property type="molecule type" value="Genomic_DNA"/>
</dbReference>
<dbReference type="Proteomes" id="UP000061432">
    <property type="component" value="Chromosome"/>
</dbReference>
<dbReference type="PANTHER" id="PTHR45766:SF6">
    <property type="entry name" value="SWI_SNF-RELATED MATRIX-ASSOCIATED ACTIN-DEPENDENT REGULATOR OF CHROMATIN SUBFAMILY A-LIKE PROTEIN 1"/>
    <property type="match status" value="1"/>
</dbReference>
<dbReference type="PANTHER" id="PTHR45766">
    <property type="entry name" value="DNA ANNEALING HELICASE AND ENDONUCLEASE ZRANB3 FAMILY MEMBER"/>
    <property type="match status" value="1"/>
</dbReference>
<evidence type="ECO:0000259" key="2">
    <source>
        <dbReference type="PROSITE" id="PS51192"/>
    </source>
</evidence>
<dbReference type="STRING" id="270351.Maq22A_c12870"/>
<keyword evidence="1" id="KW-0378">Hydrolase</keyword>
<keyword evidence="4" id="KW-0067">ATP-binding</keyword>
<dbReference type="AlphaFoldDB" id="A0A0C6FKY6"/>
<dbReference type="KEGG" id="maqu:Maq22A_c12870"/>
<dbReference type="GO" id="GO:0004386">
    <property type="term" value="F:helicase activity"/>
    <property type="evidence" value="ECO:0007669"/>
    <property type="project" value="UniProtKB-KW"/>
</dbReference>
<dbReference type="OrthoDB" id="9814088at2"/>
<dbReference type="InterPro" id="IPR038718">
    <property type="entry name" value="SNF2-like_sf"/>
</dbReference>
<keyword evidence="4" id="KW-0547">Nucleotide-binding</keyword>
<feature type="domain" description="Helicase C-terminal" evidence="3">
    <location>
        <begin position="697"/>
        <end position="863"/>
    </location>
</feature>
<dbReference type="RefSeq" id="WP_060847073.1">
    <property type="nucleotide sequence ID" value="NZ_AP014704.1"/>
</dbReference>
<dbReference type="InterPro" id="IPR049730">
    <property type="entry name" value="SNF2/RAD54-like_C"/>
</dbReference>
<dbReference type="PROSITE" id="PS51194">
    <property type="entry name" value="HELICASE_CTER"/>
    <property type="match status" value="1"/>
</dbReference>
<dbReference type="Gene3D" id="3.40.50.300">
    <property type="entry name" value="P-loop containing nucleotide triphosphate hydrolases"/>
    <property type="match status" value="1"/>
</dbReference>
<dbReference type="Pfam" id="PF13091">
    <property type="entry name" value="PLDc_2"/>
    <property type="match status" value="1"/>
</dbReference>
<dbReference type="SMART" id="SM00487">
    <property type="entry name" value="DEXDc"/>
    <property type="match status" value="1"/>
</dbReference>
<dbReference type="Gene3D" id="3.30.870.10">
    <property type="entry name" value="Endonuclease Chain A"/>
    <property type="match status" value="1"/>
</dbReference>
<evidence type="ECO:0000256" key="1">
    <source>
        <dbReference type="ARBA" id="ARBA00022801"/>
    </source>
</evidence>
<dbReference type="InterPro" id="IPR001650">
    <property type="entry name" value="Helicase_C-like"/>
</dbReference>
<dbReference type="InterPro" id="IPR014001">
    <property type="entry name" value="Helicase_ATP-bd"/>
</dbReference>
<gene>
    <name evidence="4" type="primary">hepA</name>
    <name evidence="4" type="ORF">Maq22A_c12870</name>
</gene>
<reference evidence="4 5" key="1">
    <citation type="journal article" date="2015" name="Genome Announc.">
        <title>Complete Genome Sequence of Methylobacterium aquaticum Strain 22A, Isolated from Racomitrium japonicum Moss.</title>
        <authorList>
            <person name="Tani A."/>
            <person name="Ogura Y."/>
            <person name="Hayashi T."/>
            <person name="Kimbara K."/>
        </authorList>
    </citation>
    <scope>NUCLEOTIDE SEQUENCE [LARGE SCALE GENOMIC DNA]</scope>
    <source>
        <strain evidence="4 5">MA-22A</strain>
    </source>
</reference>
<accession>A0A0C6FKY6</accession>
<dbReference type="SUPFAM" id="SSF56024">
    <property type="entry name" value="Phospholipase D/nuclease"/>
    <property type="match status" value="1"/>
</dbReference>
<dbReference type="InterPro" id="IPR000330">
    <property type="entry name" value="SNF2_N"/>
</dbReference>
<proteinExistence type="predicted"/>
<name>A0A0C6FKY6_9HYPH</name>
<keyword evidence="4" id="KW-0347">Helicase</keyword>
<dbReference type="SMART" id="SM00490">
    <property type="entry name" value="HELICc"/>
    <property type="match status" value="1"/>
</dbReference>
<evidence type="ECO:0000313" key="5">
    <source>
        <dbReference type="Proteomes" id="UP000061432"/>
    </source>
</evidence>
<protein>
    <submittedName>
        <fullName evidence="4">DEAD/DEAH box helicase</fullName>
    </submittedName>
</protein>
<reference evidence="5" key="2">
    <citation type="submission" date="2015-01" db="EMBL/GenBank/DDBJ databases">
        <title>Complete genome sequence of Methylobacterium aquaticum strain 22A.</title>
        <authorList>
            <person name="Tani A."/>
            <person name="Ogura Y."/>
            <person name="Hayashi T."/>
        </authorList>
    </citation>
    <scope>NUCLEOTIDE SEQUENCE [LARGE SCALE GENOMIC DNA]</scope>
    <source>
        <strain evidence="5">MA-22A</strain>
    </source>
</reference>
<dbReference type="Pfam" id="PF00176">
    <property type="entry name" value="SNF2-rel_dom"/>
    <property type="match status" value="1"/>
</dbReference>
<evidence type="ECO:0000313" key="4">
    <source>
        <dbReference type="EMBL" id="BAQ45809.1"/>
    </source>
</evidence>
<dbReference type="InterPro" id="IPR025202">
    <property type="entry name" value="PLD-like_dom"/>
</dbReference>
<evidence type="ECO:0000259" key="3">
    <source>
        <dbReference type="PROSITE" id="PS51194"/>
    </source>
</evidence>
<dbReference type="InterPro" id="IPR027417">
    <property type="entry name" value="P-loop_NTPase"/>
</dbReference>
<organism evidence="4 5">
    <name type="scientific">Methylobacterium aquaticum</name>
    <dbReference type="NCBI Taxonomy" id="270351"/>
    <lineage>
        <taxon>Bacteria</taxon>
        <taxon>Pseudomonadati</taxon>
        <taxon>Pseudomonadota</taxon>
        <taxon>Alphaproteobacteria</taxon>
        <taxon>Hyphomicrobiales</taxon>
        <taxon>Methylobacteriaceae</taxon>
        <taxon>Methylobacterium</taxon>
    </lineage>
</organism>
<dbReference type="GO" id="GO:0005524">
    <property type="term" value="F:ATP binding"/>
    <property type="evidence" value="ECO:0007669"/>
    <property type="project" value="InterPro"/>
</dbReference>
<dbReference type="GO" id="GO:0016787">
    <property type="term" value="F:hydrolase activity"/>
    <property type="evidence" value="ECO:0007669"/>
    <property type="project" value="UniProtKB-KW"/>
</dbReference>
<dbReference type="InterPro" id="IPR049952">
    <property type="entry name" value="PhospholipD-like_anti-phage"/>
</dbReference>
<dbReference type="CDD" id="cd18793">
    <property type="entry name" value="SF2_C_SNF"/>
    <property type="match status" value="1"/>
</dbReference>
<feature type="domain" description="Helicase ATP-binding" evidence="2">
    <location>
        <begin position="263"/>
        <end position="447"/>
    </location>
</feature>
<sequence>MNAPLLPPSPTPFSSGGGLARFSSRLGRLNHVFLRQHLRGAREYIRIAGYFRSSIFELVDEDIDGIEKVRIVCNSDLDPGDIQAAQIARDELLKERWNAGDDGVDSLLRRPRYKRLYELLKAKRPDGTLRVEIKVVSRTDAPFLHGKAGVIRQPGGQATAFMGSMNETREGWSSNYEIVWEDSSPEGVTWVEREFEHLWSIGKPLPDAIVEEIGRQARKRQVSVSELPDEEVPAAALVEAPIYRTGQELKPWQRAFIAMVLEHRRLYGSARLLLADEVGVGKTLSLAGAALVTALLDDGPVLILCPATLRNQWQVEMLNTLGIPSGVWLSTEKAWQGPDGNIIKAGGVQDITRCPYRIAIVSTGLIVHDAPEAQALLSTRLGMLILDEAHRARRSRGIGDPDGRPTNLLSFMQRMAERSRHVLLGTATPIQTEVSDLWDLLDVLSRGADHVLGQHASWWRRVDDATALIKGEQRVSDEAQGWTLLRNPLPPGREDLLFDYIRSDLDVDDASFFTSRSVTDLSGMTRDLLGDRLDEEVSGLSFFQRHNPVSRFVVLRRRKTLEDRKLLPRIAVDIWPAEGSLGHMFDGRAVRTTHEFDEAYRTVEAFTTALRQRKKGAGFMRDLLRQRICSSYAAGISTAEKLLAGLSLVDAAEDADDARLSPQAEADLQAVVAQERTHLLTIIEALRARPADPKFEAVRHFLIEEGWLNEGCIIFSQYYDTARWVGEGLSGHRQTEPVAIYAGLGRSGLLLGGEWREVERDQIKAAVKDKKIRLVVATDAACEGLNLQTLGTLINIDLPWNPSRLEQRIGRIKRYGQRRDRVDMLNLVYHGTIDEKIYDRLSSRMRDRYDILGGLPDVLDDDWIDDIENFEARMKEFIERRRKANAIDLKWENTVDPDGPGWEACEKVLARSDVIKRMSQGWSVRDR</sequence>
<dbReference type="PATRIC" id="fig|270351.10.peg.2487"/>
<dbReference type="PROSITE" id="PS51192">
    <property type="entry name" value="HELICASE_ATP_BIND_1"/>
    <property type="match status" value="1"/>
</dbReference>
<dbReference type="NCBIfam" id="NF042964">
    <property type="entry name" value="phospholipD_antiphage"/>
    <property type="match status" value="1"/>
</dbReference>
<dbReference type="SUPFAM" id="SSF52540">
    <property type="entry name" value="P-loop containing nucleoside triphosphate hydrolases"/>
    <property type="match status" value="2"/>
</dbReference>